<dbReference type="GO" id="GO:0006890">
    <property type="term" value="P:retrograde vesicle-mediated transport, Golgi to endoplasmic reticulum"/>
    <property type="evidence" value="ECO:0007669"/>
    <property type="project" value="InterPro"/>
</dbReference>
<feature type="transmembrane region" description="Helical" evidence="7">
    <location>
        <begin position="223"/>
        <end position="244"/>
    </location>
</feature>
<evidence type="ECO:0000256" key="7">
    <source>
        <dbReference type="SAM" id="Phobius"/>
    </source>
</evidence>
<dbReference type="PANTHER" id="PTHR13377:SF12">
    <property type="entry name" value="OS07G0655400 PROTEIN"/>
    <property type="match status" value="1"/>
</dbReference>
<accession>A0A3L6T8P5</accession>
<evidence type="ECO:0000259" key="9">
    <source>
        <dbReference type="PROSITE" id="PS50144"/>
    </source>
</evidence>
<feature type="domain" description="BTB" evidence="8">
    <location>
        <begin position="66"/>
        <end position="132"/>
    </location>
</feature>
<dbReference type="SMART" id="SM00225">
    <property type="entry name" value="BTB"/>
    <property type="match status" value="1"/>
</dbReference>
<feature type="transmembrane region" description="Helical" evidence="7">
    <location>
        <begin position="312"/>
        <end position="330"/>
    </location>
</feature>
<feature type="domain" description="MATH" evidence="9">
    <location>
        <begin position="1"/>
        <end position="30"/>
    </location>
</feature>
<dbReference type="InterPro" id="IPR011333">
    <property type="entry name" value="SKP1/BTB/POZ_sf"/>
</dbReference>
<dbReference type="AlphaFoldDB" id="A0A3L6T8P5"/>
<dbReference type="SUPFAM" id="SSF144091">
    <property type="entry name" value="Rhomboid-like"/>
    <property type="match status" value="1"/>
</dbReference>
<dbReference type="Pfam" id="PF08551">
    <property type="entry name" value="DUF1751"/>
    <property type="match status" value="1"/>
</dbReference>
<evidence type="ECO:0000256" key="5">
    <source>
        <dbReference type="ARBA" id="ARBA00023136"/>
    </source>
</evidence>
<feature type="transmembrane region" description="Helical" evidence="7">
    <location>
        <begin position="290"/>
        <end position="306"/>
    </location>
</feature>
<keyword evidence="4 7" id="KW-1133">Transmembrane helix</keyword>
<evidence type="ECO:0000256" key="1">
    <source>
        <dbReference type="ARBA" id="ARBA00004141"/>
    </source>
</evidence>
<dbReference type="Gene3D" id="2.60.210.10">
    <property type="entry name" value="Apoptosis, Tumor Necrosis Factor Receptor Associated Protein 2, Chain A"/>
    <property type="match status" value="1"/>
</dbReference>
<dbReference type="CDD" id="cd00121">
    <property type="entry name" value="MATH"/>
    <property type="match status" value="1"/>
</dbReference>
<dbReference type="InterPro" id="IPR000210">
    <property type="entry name" value="BTB/POZ_dom"/>
</dbReference>
<feature type="region of interest" description="Disordered" evidence="6">
    <location>
        <begin position="380"/>
        <end position="404"/>
    </location>
</feature>
<name>A0A3L6T8P5_PANMI</name>
<evidence type="ECO:0000259" key="8">
    <source>
        <dbReference type="PROSITE" id="PS50097"/>
    </source>
</evidence>
<dbReference type="InterPro" id="IPR008974">
    <property type="entry name" value="TRAF-like"/>
</dbReference>
<dbReference type="FunFam" id="1.20.1540.10:FF:000004">
    <property type="entry name" value="Transmembrane protein 115"/>
    <property type="match status" value="1"/>
</dbReference>
<dbReference type="EMBL" id="PQIB02000002">
    <property type="protein sequence ID" value="RLN33733.1"/>
    <property type="molecule type" value="Genomic_DNA"/>
</dbReference>
<dbReference type="Gene3D" id="1.20.1540.10">
    <property type="entry name" value="Rhomboid-like"/>
    <property type="match status" value="1"/>
</dbReference>
<dbReference type="InterPro" id="IPR002083">
    <property type="entry name" value="MATH/TRAF_dom"/>
</dbReference>
<evidence type="ECO:0000313" key="11">
    <source>
        <dbReference type="Proteomes" id="UP000275267"/>
    </source>
</evidence>
<dbReference type="GO" id="GO:0016020">
    <property type="term" value="C:membrane"/>
    <property type="evidence" value="ECO:0007669"/>
    <property type="project" value="UniProtKB-SubCell"/>
</dbReference>
<comment type="pathway">
    <text evidence="2">Protein modification; protein ubiquitination.</text>
</comment>
<evidence type="ECO:0000256" key="6">
    <source>
        <dbReference type="SAM" id="MobiDB-lite"/>
    </source>
</evidence>
<evidence type="ECO:0000256" key="2">
    <source>
        <dbReference type="ARBA" id="ARBA00004906"/>
    </source>
</evidence>
<protein>
    <submittedName>
        <fullName evidence="10">Rhomboid-like protein 19</fullName>
    </submittedName>
</protein>
<dbReference type="Pfam" id="PF00651">
    <property type="entry name" value="BTB"/>
    <property type="match status" value="1"/>
</dbReference>
<dbReference type="PROSITE" id="PS50097">
    <property type="entry name" value="BTB"/>
    <property type="match status" value="1"/>
</dbReference>
<evidence type="ECO:0000256" key="3">
    <source>
        <dbReference type="ARBA" id="ARBA00022692"/>
    </source>
</evidence>
<feature type="transmembrane region" description="Helical" evidence="7">
    <location>
        <begin position="193"/>
        <end position="211"/>
    </location>
</feature>
<keyword evidence="11" id="KW-1185">Reference proteome</keyword>
<dbReference type="OrthoDB" id="73612at2759"/>
<dbReference type="SMART" id="SM01160">
    <property type="entry name" value="DUF1751"/>
    <property type="match status" value="1"/>
</dbReference>
<dbReference type="GO" id="GO:0005794">
    <property type="term" value="C:Golgi apparatus"/>
    <property type="evidence" value="ECO:0007669"/>
    <property type="project" value="TreeGrafter"/>
</dbReference>
<sequence length="434" mass="48779">MWGYKRFFKRSALETSDYLKDDCLLVNCTVGVVQSHTEGPKIYTIPVPPSNMAQHIGQLLTSGKRTDITFEVDGEMFPAHKVVLSARSPVFRAQLFGPMKDKNMKCIKIEDMEAPVFKQSCLSLLTELLEYVAKSGSFFRGYTKLCKGLAVILLLVHLVVQLFPSAVTYLALIPARTIPFAWNLITAGYVEQTIPGVFVSIVGLLLFGKLLEPLWGSKELSKFIFIVNFSTSACVFITAIVLYYITQQEIYLYTPLSGFYGVLSGLLVGIKQLLPDQELNLFVLKIKAKWIPSLVALISIIASFFVKDLMSYLPVLLFGIYMSWIYLRYFQKRLETGLKGDPSEEFSFSSFFPEFLRPILDPIASIFHRLLCGRSERSDARGQTLDTSPLPGSDSIEANRRRERGQRALEQRLAEKLAAVRSSEGTSLDAPDRV</sequence>
<organism evidence="10 11">
    <name type="scientific">Panicum miliaceum</name>
    <name type="common">Proso millet</name>
    <name type="synonym">Broomcorn millet</name>
    <dbReference type="NCBI Taxonomy" id="4540"/>
    <lineage>
        <taxon>Eukaryota</taxon>
        <taxon>Viridiplantae</taxon>
        <taxon>Streptophyta</taxon>
        <taxon>Embryophyta</taxon>
        <taxon>Tracheophyta</taxon>
        <taxon>Spermatophyta</taxon>
        <taxon>Magnoliopsida</taxon>
        <taxon>Liliopsida</taxon>
        <taxon>Poales</taxon>
        <taxon>Poaceae</taxon>
        <taxon>PACMAD clade</taxon>
        <taxon>Panicoideae</taxon>
        <taxon>Panicodae</taxon>
        <taxon>Paniceae</taxon>
        <taxon>Panicinae</taxon>
        <taxon>Panicum</taxon>
        <taxon>Panicum sect. Panicum</taxon>
    </lineage>
</organism>
<evidence type="ECO:0000313" key="10">
    <source>
        <dbReference type="EMBL" id="RLN33733.1"/>
    </source>
</evidence>
<gene>
    <name evidence="10" type="ORF">C2845_PM03G14800</name>
</gene>
<dbReference type="Gene3D" id="3.30.710.10">
    <property type="entry name" value="Potassium Channel Kv1.1, Chain A"/>
    <property type="match status" value="1"/>
</dbReference>
<proteinExistence type="predicted"/>
<dbReference type="Proteomes" id="UP000275267">
    <property type="component" value="Unassembled WGS sequence"/>
</dbReference>
<dbReference type="PANTHER" id="PTHR13377">
    <property type="entry name" value="PLACENTAL PROTEIN 6"/>
    <property type="match status" value="1"/>
</dbReference>
<comment type="subcellular location">
    <subcellularLocation>
        <location evidence="1">Membrane</location>
        <topology evidence="1">Multi-pass membrane protein</topology>
    </subcellularLocation>
</comment>
<comment type="caution">
    <text evidence="10">The sequence shown here is derived from an EMBL/GenBank/DDBJ whole genome shotgun (WGS) entry which is preliminary data.</text>
</comment>
<dbReference type="SUPFAM" id="SSF54695">
    <property type="entry name" value="POZ domain"/>
    <property type="match status" value="1"/>
</dbReference>
<dbReference type="PROSITE" id="PS50144">
    <property type="entry name" value="MATH"/>
    <property type="match status" value="1"/>
</dbReference>
<dbReference type="InterPro" id="IPR035952">
    <property type="entry name" value="Rhomboid-like_sf"/>
</dbReference>
<feature type="transmembrane region" description="Helical" evidence="7">
    <location>
        <begin position="149"/>
        <end position="173"/>
    </location>
</feature>
<keyword evidence="5 7" id="KW-0472">Membrane</keyword>
<keyword evidence="3 7" id="KW-0812">Transmembrane</keyword>
<evidence type="ECO:0000256" key="4">
    <source>
        <dbReference type="ARBA" id="ARBA00022989"/>
    </source>
</evidence>
<dbReference type="SUPFAM" id="SSF49599">
    <property type="entry name" value="TRAF domain-like"/>
    <property type="match status" value="1"/>
</dbReference>
<feature type="transmembrane region" description="Helical" evidence="7">
    <location>
        <begin position="250"/>
        <end position="270"/>
    </location>
</feature>
<reference evidence="11" key="1">
    <citation type="journal article" date="2019" name="Nat. Commun.">
        <title>The genome of broomcorn millet.</title>
        <authorList>
            <person name="Zou C."/>
            <person name="Miki D."/>
            <person name="Li D."/>
            <person name="Tang Q."/>
            <person name="Xiao L."/>
            <person name="Rajput S."/>
            <person name="Deng P."/>
            <person name="Jia W."/>
            <person name="Huang R."/>
            <person name="Zhang M."/>
            <person name="Sun Y."/>
            <person name="Hu J."/>
            <person name="Fu X."/>
            <person name="Schnable P.S."/>
            <person name="Li F."/>
            <person name="Zhang H."/>
            <person name="Feng B."/>
            <person name="Zhu X."/>
            <person name="Liu R."/>
            <person name="Schnable J.C."/>
            <person name="Zhu J.-K."/>
            <person name="Zhang H."/>
        </authorList>
    </citation>
    <scope>NUCLEOTIDE SEQUENCE [LARGE SCALE GENOMIC DNA]</scope>
</reference>
<dbReference type="InterPro" id="IPR013861">
    <property type="entry name" value="TMEM115/Pdh1/Rbl19"/>
</dbReference>
<dbReference type="STRING" id="4540.A0A3L6T8P5"/>